<evidence type="ECO:0000256" key="5">
    <source>
        <dbReference type="ARBA" id="ARBA00023136"/>
    </source>
</evidence>
<evidence type="ECO:0000259" key="9">
    <source>
        <dbReference type="Pfam" id="PF08016"/>
    </source>
</evidence>
<evidence type="ECO:0000256" key="1">
    <source>
        <dbReference type="ARBA" id="ARBA00004141"/>
    </source>
</evidence>
<evidence type="ECO:0000256" key="3">
    <source>
        <dbReference type="ARBA" id="ARBA00022692"/>
    </source>
</evidence>
<reference evidence="11" key="1">
    <citation type="journal article" date="2019" name="bioRxiv">
        <title>The Genome of the Zebra Mussel, Dreissena polymorpha: A Resource for Invasive Species Research.</title>
        <authorList>
            <person name="McCartney M.A."/>
            <person name="Auch B."/>
            <person name="Kono T."/>
            <person name="Mallez S."/>
            <person name="Zhang Y."/>
            <person name="Obille A."/>
            <person name="Becker A."/>
            <person name="Abrahante J.E."/>
            <person name="Garbe J."/>
            <person name="Badalamenti J.P."/>
            <person name="Herman A."/>
            <person name="Mangelson H."/>
            <person name="Liachko I."/>
            <person name="Sullivan S."/>
            <person name="Sone E.D."/>
            <person name="Koren S."/>
            <person name="Silverstein K.A.T."/>
            <person name="Beckman K.B."/>
            <person name="Gohl D.M."/>
        </authorList>
    </citation>
    <scope>NUCLEOTIDE SEQUENCE</scope>
    <source>
        <strain evidence="11">Duluth1</strain>
        <tissue evidence="11">Whole animal</tissue>
    </source>
</reference>
<dbReference type="GO" id="GO:0016020">
    <property type="term" value="C:membrane"/>
    <property type="evidence" value="ECO:0007669"/>
    <property type="project" value="UniProtKB-SubCell"/>
</dbReference>
<feature type="disulfide bond" evidence="7">
    <location>
        <begin position="135"/>
        <end position="145"/>
    </location>
</feature>
<feature type="domain" description="Polycystin cation channel PKD1/PKD2" evidence="9">
    <location>
        <begin position="289"/>
        <end position="499"/>
    </location>
</feature>
<feature type="transmembrane region" description="Helical" evidence="8">
    <location>
        <begin position="414"/>
        <end position="436"/>
    </location>
</feature>
<dbReference type="Proteomes" id="UP000828390">
    <property type="component" value="Unassembled WGS sequence"/>
</dbReference>
<evidence type="ECO:0000256" key="2">
    <source>
        <dbReference type="ARBA" id="ARBA00007200"/>
    </source>
</evidence>
<evidence type="ECO:0000256" key="7">
    <source>
        <dbReference type="PIRSR" id="PIRSR603915-2"/>
    </source>
</evidence>
<dbReference type="PRINTS" id="PR01433">
    <property type="entry name" value="POLYCYSTIN2"/>
</dbReference>
<evidence type="ECO:0000256" key="6">
    <source>
        <dbReference type="ARBA" id="ARBA00023180"/>
    </source>
</evidence>
<dbReference type="EMBL" id="JAIWYP010000005">
    <property type="protein sequence ID" value="KAH3823421.1"/>
    <property type="molecule type" value="Genomic_DNA"/>
</dbReference>
<evidence type="ECO:0000259" key="10">
    <source>
        <dbReference type="Pfam" id="PF20519"/>
    </source>
</evidence>
<feature type="domain" description="Polycystin" evidence="10">
    <location>
        <begin position="72"/>
        <end position="278"/>
    </location>
</feature>
<feature type="transmembrane region" description="Helical" evidence="8">
    <location>
        <begin position="28"/>
        <end position="45"/>
    </location>
</feature>
<protein>
    <submittedName>
        <fullName evidence="11">Uncharacterized protein</fullName>
    </submittedName>
</protein>
<dbReference type="GO" id="GO:0005262">
    <property type="term" value="F:calcium channel activity"/>
    <property type="evidence" value="ECO:0007669"/>
    <property type="project" value="TreeGrafter"/>
</dbReference>
<dbReference type="PANTHER" id="PTHR10877:SF150">
    <property type="entry name" value="REJ DOMAIN-CONTAINING PROTEIN"/>
    <property type="match status" value="1"/>
</dbReference>
<dbReference type="AlphaFoldDB" id="A0A9D4GXS6"/>
<keyword evidence="5 8" id="KW-0472">Membrane</keyword>
<keyword evidence="4 8" id="KW-1133">Transmembrane helix</keyword>
<evidence type="ECO:0000313" key="11">
    <source>
        <dbReference type="EMBL" id="KAH3823421.1"/>
    </source>
</evidence>
<proteinExistence type="inferred from homology"/>
<evidence type="ECO:0000313" key="12">
    <source>
        <dbReference type="Proteomes" id="UP000828390"/>
    </source>
</evidence>
<dbReference type="Pfam" id="PF08016">
    <property type="entry name" value="PKD_channel"/>
    <property type="match status" value="1"/>
</dbReference>
<dbReference type="InterPro" id="IPR013122">
    <property type="entry name" value="PKD1_2_channel"/>
</dbReference>
<feature type="transmembrane region" description="Helical" evidence="8">
    <location>
        <begin position="288"/>
        <end position="305"/>
    </location>
</feature>
<dbReference type="GO" id="GO:0005509">
    <property type="term" value="F:calcium ion binding"/>
    <property type="evidence" value="ECO:0007669"/>
    <property type="project" value="InterPro"/>
</dbReference>
<gene>
    <name evidence="11" type="ORF">DPMN_125220</name>
</gene>
<dbReference type="Pfam" id="PF20519">
    <property type="entry name" value="Polycystin_dom"/>
    <property type="match status" value="1"/>
</dbReference>
<comment type="subcellular location">
    <subcellularLocation>
        <location evidence="1">Membrane</location>
        <topology evidence="1">Multi-pass membrane protein</topology>
    </subcellularLocation>
</comment>
<feature type="transmembrane region" description="Helical" evidence="8">
    <location>
        <begin position="374"/>
        <end position="394"/>
    </location>
</feature>
<feature type="transmembrane region" description="Helical" evidence="8">
    <location>
        <begin position="325"/>
        <end position="353"/>
    </location>
</feature>
<accession>A0A9D4GXS6</accession>
<feature type="transmembrane region" description="Helical" evidence="8">
    <location>
        <begin position="476"/>
        <end position="499"/>
    </location>
</feature>
<dbReference type="GO" id="GO:0050982">
    <property type="term" value="P:detection of mechanical stimulus"/>
    <property type="evidence" value="ECO:0007669"/>
    <property type="project" value="TreeGrafter"/>
</dbReference>
<evidence type="ECO:0000256" key="8">
    <source>
        <dbReference type="SAM" id="Phobius"/>
    </source>
</evidence>
<organism evidence="11 12">
    <name type="scientific">Dreissena polymorpha</name>
    <name type="common">Zebra mussel</name>
    <name type="synonym">Mytilus polymorpha</name>
    <dbReference type="NCBI Taxonomy" id="45954"/>
    <lineage>
        <taxon>Eukaryota</taxon>
        <taxon>Metazoa</taxon>
        <taxon>Spiralia</taxon>
        <taxon>Lophotrochozoa</taxon>
        <taxon>Mollusca</taxon>
        <taxon>Bivalvia</taxon>
        <taxon>Autobranchia</taxon>
        <taxon>Heteroconchia</taxon>
        <taxon>Euheterodonta</taxon>
        <taxon>Imparidentia</taxon>
        <taxon>Neoheterodontei</taxon>
        <taxon>Myida</taxon>
        <taxon>Dreissenoidea</taxon>
        <taxon>Dreissenidae</taxon>
        <taxon>Dreissena</taxon>
    </lineage>
</organism>
<dbReference type="PANTHER" id="PTHR10877">
    <property type="entry name" value="POLYCYSTIN FAMILY MEMBER"/>
    <property type="match status" value="1"/>
</dbReference>
<dbReference type="InterPro" id="IPR003915">
    <property type="entry name" value="PKD_2"/>
</dbReference>
<comment type="similarity">
    <text evidence="2">Belongs to the polycystin family.</text>
</comment>
<keyword evidence="12" id="KW-1185">Reference proteome</keyword>
<name>A0A9D4GXS6_DREPO</name>
<keyword evidence="6" id="KW-0325">Glycoprotein</keyword>
<dbReference type="InterPro" id="IPR046791">
    <property type="entry name" value="Polycystin_dom"/>
</dbReference>
<evidence type="ECO:0000256" key="4">
    <source>
        <dbReference type="ARBA" id="ARBA00022989"/>
    </source>
</evidence>
<keyword evidence="3 8" id="KW-0812">Transmembrane</keyword>
<sequence>MPMKRDEQAEAARRSLHEQGLTKSLRDIVLNLILMFIVYSIAFANKDHRSYEHRTFLTKRFVSPTDEDLQAFDTIIAHNDMFNWINGVMIPKLFPELDINNDMLHWYYRGFMDGLSHYRLGPPRLRQLRTKSRTCSLPYIDDVKCYHEYSLFDEETDDYCIGWTDRPCPLEHKVFNYTADAWSFTSALGIWGLPLTGIISTYGGGGYIAQFDVNKNVSMDIVAELMRNLWVDRKTRAVSFEFTLYSPETNIFIYNVFMVEFSHTGGTFKTYWIYPIRLYNHIGPNGKLVFGCELLFVIYLVVLMVKMCVRVYQQRLKYFGKFWQVFEFVIFVIGVSACVIYGIKIGFITLTISKYRSDMKSFVNFSHIVFWDEMYGILLAVLAFMCTIRILEVFASSKKVSFIVKVFEQSGKDLFWYGVSFLYILFGFALFGLFLFRPYLQSYMTLYRCLTNLALAMIGKAIFTEMDETNPILAKIYFVFYIITVVFVVLTIFLSILGASIDNAVGDMKNDTNEDLMEYLMKRFASLFRLQVTRTNGTGRLKVVKRPRLYKVYKMGHITEATYKQEQKLNSNTIRKLRRRAFKPALPIVAE</sequence>
<comment type="caution">
    <text evidence="11">The sequence shown here is derived from an EMBL/GenBank/DDBJ whole genome shotgun (WGS) entry which is preliminary data.</text>
</comment>
<dbReference type="Gene3D" id="1.10.287.70">
    <property type="match status" value="1"/>
</dbReference>
<reference evidence="11" key="2">
    <citation type="submission" date="2020-11" db="EMBL/GenBank/DDBJ databases">
        <authorList>
            <person name="McCartney M.A."/>
            <person name="Auch B."/>
            <person name="Kono T."/>
            <person name="Mallez S."/>
            <person name="Becker A."/>
            <person name="Gohl D.M."/>
            <person name="Silverstein K.A.T."/>
            <person name="Koren S."/>
            <person name="Bechman K.B."/>
            <person name="Herman A."/>
            <person name="Abrahante J.E."/>
            <person name="Garbe J."/>
        </authorList>
    </citation>
    <scope>NUCLEOTIDE SEQUENCE</scope>
    <source>
        <strain evidence="11">Duluth1</strain>
        <tissue evidence="11">Whole animal</tissue>
    </source>
</reference>
<dbReference type="InterPro" id="IPR051223">
    <property type="entry name" value="Polycystin"/>
</dbReference>